<protein>
    <submittedName>
        <fullName evidence="1">Hemin uptake protein HemP</fullName>
    </submittedName>
</protein>
<accession>A0ABX2IZ46</accession>
<evidence type="ECO:0000313" key="1">
    <source>
        <dbReference type="EMBL" id="NSX55971.1"/>
    </source>
</evidence>
<gene>
    <name evidence="1" type="ORF">HRQ87_14295</name>
</gene>
<proteinExistence type="predicted"/>
<dbReference type="EMBL" id="JABUFE010000009">
    <property type="protein sequence ID" value="NSX55971.1"/>
    <property type="molecule type" value="Genomic_DNA"/>
</dbReference>
<dbReference type="RefSeq" id="WP_174139121.1">
    <property type="nucleotide sequence ID" value="NZ_JABUFE010000009.1"/>
</dbReference>
<dbReference type="Gene3D" id="2.10.70.10">
    <property type="entry name" value="Complement Module, domain 1"/>
    <property type="match status" value="1"/>
</dbReference>
<reference evidence="1 2" key="1">
    <citation type="submission" date="2020-06" db="EMBL/GenBank/DDBJ databases">
        <title>Sulfitobacter algicola sp. nov., isolated from green algae.</title>
        <authorList>
            <person name="Wang C."/>
        </authorList>
    </citation>
    <scope>NUCLEOTIDE SEQUENCE [LARGE SCALE GENOMIC DNA]</scope>
    <source>
        <strain evidence="1 2">1151</strain>
    </source>
</reference>
<keyword evidence="2" id="KW-1185">Reference proteome</keyword>
<name>A0ABX2IZ46_9RHOB</name>
<evidence type="ECO:0000313" key="2">
    <source>
        <dbReference type="Proteomes" id="UP000777935"/>
    </source>
</evidence>
<dbReference type="Proteomes" id="UP000777935">
    <property type="component" value="Unassembled WGS sequence"/>
</dbReference>
<dbReference type="InterPro" id="IPR019600">
    <property type="entry name" value="Hemin_uptake_protein_HemP"/>
</dbReference>
<sequence length="55" mass="6046">MSYHSARETLKPAPNDLPTYAAVDLTKGANQAQIVLGDQTYTLRITRTGKLILTK</sequence>
<dbReference type="Pfam" id="PF10636">
    <property type="entry name" value="hemP"/>
    <property type="match status" value="1"/>
</dbReference>
<comment type="caution">
    <text evidence="1">The sequence shown here is derived from an EMBL/GenBank/DDBJ whole genome shotgun (WGS) entry which is preliminary data.</text>
</comment>
<organism evidence="1 2">
    <name type="scientific">Parasulfitobacter algicola</name>
    <dbReference type="NCBI Taxonomy" id="2614809"/>
    <lineage>
        <taxon>Bacteria</taxon>
        <taxon>Pseudomonadati</taxon>
        <taxon>Pseudomonadota</taxon>
        <taxon>Alphaproteobacteria</taxon>
        <taxon>Rhodobacterales</taxon>
        <taxon>Roseobacteraceae</taxon>
        <taxon>Parasulfitobacter</taxon>
    </lineage>
</organism>